<protein>
    <submittedName>
        <fullName evidence="1">Uncharacterized protein</fullName>
    </submittedName>
</protein>
<organism evidence="1">
    <name type="scientific">marine sediment metagenome</name>
    <dbReference type="NCBI Taxonomy" id="412755"/>
    <lineage>
        <taxon>unclassified sequences</taxon>
        <taxon>metagenomes</taxon>
        <taxon>ecological metagenomes</taxon>
    </lineage>
</organism>
<name>X1B1R0_9ZZZZ</name>
<dbReference type="AlphaFoldDB" id="X1B1R0"/>
<reference evidence="1" key="1">
    <citation type="journal article" date="2014" name="Front. Microbiol.">
        <title>High frequency of phylogenetically diverse reductive dehalogenase-homologous genes in deep subseafloor sedimentary metagenomes.</title>
        <authorList>
            <person name="Kawai M."/>
            <person name="Futagami T."/>
            <person name="Toyoda A."/>
            <person name="Takaki Y."/>
            <person name="Nishi S."/>
            <person name="Hori S."/>
            <person name="Arai W."/>
            <person name="Tsubouchi T."/>
            <person name="Morono Y."/>
            <person name="Uchiyama I."/>
            <person name="Ito T."/>
            <person name="Fujiyama A."/>
            <person name="Inagaki F."/>
            <person name="Takami H."/>
        </authorList>
    </citation>
    <scope>NUCLEOTIDE SEQUENCE</scope>
    <source>
        <strain evidence="1">Expedition CK06-06</strain>
    </source>
</reference>
<feature type="non-terminal residue" evidence="1">
    <location>
        <position position="1"/>
    </location>
</feature>
<gene>
    <name evidence="1" type="ORF">S01H4_24924</name>
</gene>
<accession>X1B1R0</accession>
<sequence>ISGGGSVLLGTGIDDSVVGDLLCVNNWITATDAISHADAAMTIDNHVMNAGAGAIETVGT</sequence>
<dbReference type="EMBL" id="BART01011791">
    <property type="protein sequence ID" value="GAG88875.1"/>
    <property type="molecule type" value="Genomic_DNA"/>
</dbReference>
<evidence type="ECO:0000313" key="1">
    <source>
        <dbReference type="EMBL" id="GAG88875.1"/>
    </source>
</evidence>
<proteinExistence type="predicted"/>
<comment type="caution">
    <text evidence="1">The sequence shown here is derived from an EMBL/GenBank/DDBJ whole genome shotgun (WGS) entry which is preliminary data.</text>
</comment>